<dbReference type="PANTHER" id="PTHR23088:SF27">
    <property type="entry name" value="DEAMINATED GLUTATHIONE AMIDASE"/>
    <property type="match status" value="1"/>
</dbReference>
<dbReference type="Gene3D" id="3.60.110.10">
    <property type="entry name" value="Carbon-nitrogen hydrolase"/>
    <property type="match status" value="1"/>
</dbReference>
<sequence length="318" mass="34901">MFARKLISSLISSKCSSSSIQSIRFLSEKTSPDAKPLIAVLQLNSTSDREANHRASERLIRQAASYGCSMAFLPENFDSVVTSKKQVTASLEPIDGPMINRYRDLARSLNIWLSLGGFHEKPKHIDDGRKFNTHLMINNEGDIVSVYRKIHPFDVDVPGSARVIESNICIAADELVPPVDTPIGKVGLGICYDIRFAEFGIALAKAGADVLTYLSEYSVSNGGALWEPLVRARAIENQCFVIGACLTEWEDAKKASWGRSMVADPRGCIIAQVGENEGLAVAVIDPEVQRQARILLPNLNDRRPDVYGEIITAKAKQN</sequence>
<accession>A0A385EI37</accession>
<dbReference type="CDD" id="cd07572">
    <property type="entry name" value="nit"/>
    <property type="match status" value="1"/>
</dbReference>
<reference evidence="3" key="1">
    <citation type="submission" date="2017-09" db="EMBL/GenBank/DDBJ databases">
        <title>Functional Analysis of Nitrilase Gene from Tetranychus cinnabarinus (Boisduval) involved in Cyflumetofen Resistance.</title>
        <authorList>
            <person name="Zhang Y."/>
        </authorList>
    </citation>
    <scope>NUCLEOTIDE SEQUENCE</scope>
</reference>
<dbReference type="GO" id="GO:0000257">
    <property type="term" value="F:nitrilase activity"/>
    <property type="evidence" value="ECO:0007669"/>
    <property type="project" value="UniProtKB-EC"/>
</dbReference>
<dbReference type="EMBL" id="MG014201">
    <property type="protein sequence ID" value="AXQ71099.1"/>
    <property type="molecule type" value="mRNA"/>
</dbReference>
<dbReference type="InterPro" id="IPR003010">
    <property type="entry name" value="C-N_Hydrolase"/>
</dbReference>
<dbReference type="EC" id="3.5.5.1" evidence="3"/>
<dbReference type="GO" id="GO:0016811">
    <property type="term" value="F:hydrolase activity, acting on carbon-nitrogen (but not peptide) bonds, in linear amides"/>
    <property type="evidence" value="ECO:0007669"/>
    <property type="project" value="InterPro"/>
</dbReference>
<name>A0A385EI37_TETCI</name>
<organism evidence="3">
    <name type="scientific">Tetranychus cinnabarinus</name>
    <name type="common">Carmine spider mite</name>
    <name type="synonym">Acarus cinnabarinus</name>
    <dbReference type="NCBI Taxonomy" id="93129"/>
    <lineage>
        <taxon>Eukaryota</taxon>
        <taxon>Metazoa</taxon>
        <taxon>Ecdysozoa</taxon>
        <taxon>Arthropoda</taxon>
        <taxon>Chelicerata</taxon>
        <taxon>Arachnida</taxon>
        <taxon>Acari</taxon>
        <taxon>Acariformes</taxon>
        <taxon>Trombidiformes</taxon>
        <taxon>Prostigmata</taxon>
        <taxon>Eleutherengona</taxon>
        <taxon>Raphignathae</taxon>
        <taxon>Tetranychoidea</taxon>
        <taxon>Tetranychidae</taxon>
        <taxon>Tetranychus</taxon>
    </lineage>
</organism>
<dbReference type="PROSITE" id="PS50263">
    <property type="entry name" value="CN_HYDROLASE"/>
    <property type="match status" value="1"/>
</dbReference>
<evidence type="ECO:0000313" key="3">
    <source>
        <dbReference type="EMBL" id="AXQ71099.1"/>
    </source>
</evidence>
<keyword evidence="1 3" id="KW-0378">Hydrolase</keyword>
<feature type="domain" description="CN hydrolase" evidence="2">
    <location>
        <begin position="36"/>
        <end position="286"/>
    </location>
</feature>
<dbReference type="AlphaFoldDB" id="A0A385EI37"/>
<dbReference type="PANTHER" id="PTHR23088">
    <property type="entry name" value="NITRILASE-RELATED"/>
    <property type="match status" value="1"/>
</dbReference>
<dbReference type="SUPFAM" id="SSF56317">
    <property type="entry name" value="Carbon-nitrogen hydrolase"/>
    <property type="match status" value="1"/>
</dbReference>
<evidence type="ECO:0000259" key="2">
    <source>
        <dbReference type="PROSITE" id="PS50263"/>
    </source>
</evidence>
<protein>
    <submittedName>
        <fullName evidence="3">Nitrilase 1</fullName>
        <ecNumber evidence="3">3.5.5.1</ecNumber>
    </submittedName>
</protein>
<dbReference type="InterPro" id="IPR045254">
    <property type="entry name" value="Nit1/2_C-N_Hydrolase"/>
</dbReference>
<dbReference type="Pfam" id="PF00795">
    <property type="entry name" value="CN_hydrolase"/>
    <property type="match status" value="1"/>
</dbReference>
<dbReference type="InterPro" id="IPR036526">
    <property type="entry name" value="C-N_Hydrolase_sf"/>
</dbReference>
<evidence type="ECO:0000256" key="1">
    <source>
        <dbReference type="ARBA" id="ARBA00022801"/>
    </source>
</evidence>
<proteinExistence type="evidence at transcript level"/>